<dbReference type="Pfam" id="PF07729">
    <property type="entry name" value="FCD"/>
    <property type="match status" value="1"/>
</dbReference>
<dbReference type="SMART" id="SM00895">
    <property type="entry name" value="FCD"/>
    <property type="match status" value="1"/>
</dbReference>
<proteinExistence type="predicted"/>
<protein>
    <submittedName>
        <fullName evidence="5">GntR family transcriptional regulator</fullName>
    </submittedName>
</protein>
<keyword evidence="1" id="KW-0805">Transcription regulation</keyword>
<dbReference type="PANTHER" id="PTHR43537:SF44">
    <property type="entry name" value="GNTR FAMILY REGULATORY PROTEIN"/>
    <property type="match status" value="1"/>
</dbReference>
<evidence type="ECO:0000256" key="1">
    <source>
        <dbReference type="ARBA" id="ARBA00023015"/>
    </source>
</evidence>
<dbReference type="Proteomes" id="UP000247980">
    <property type="component" value="Unassembled WGS sequence"/>
</dbReference>
<dbReference type="PROSITE" id="PS50949">
    <property type="entry name" value="HTH_GNTR"/>
    <property type="match status" value="1"/>
</dbReference>
<comment type="caution">
    <text evidence="5">The sequence shown here is derived from an EMBL/GenBank/DDBJ whole genome shotgun (WGS) entry which is preliminary data.</text>
</comment>
<organism evidence="5 6">
    <name type="scientific">Arthrobacter psychrolactophilus</name>
    <dbReference type="NCBI Taxonomy" id="92442"/>
    <lineage>
        <taxon>Bacteria</taxon>
        <taxon>Bacillati</taxon>
        <taxon>Actinomycetota</taxon>
        <taxon>Actinomycetes</taxon>
        <taxon>Micrococcales</taxon>
        <taxon>Micrococcaceae</taxon>
        <taxon>Arthrobacter</taxon>
    </lineage>
</organism>
<dbReference type="Gene3D" id="1.10.10.10">
    <property type="entry name" value="Winged helix-like DNA-binding domain superfamily/Winged helix DNA-binding domain"/>
    <property type="match status" value="1"/>
</dbReference>
<dbReference type="OrthoDB" id="4164516at2"/>
<evidence type="ECO:0000256" key="2">
    <source>
        <dbReference type="ARBA" id="ARBA00023125"/>
    </source>
</evidence>
<dbReference type="SMART" id="SM00345">
    <property type="entry name" value="HTH_GNTR"/>
    <property type="match status" value="1"/>
</dbReference>
<dbReference type="Gene3D" id="1.20.120.530">
    <property type="entry name" value="GntR ligand-binding domain-like"/>
    <property type="match status" value="1"/>
</dbReference>
<evidence type="ECO:0000256" key="3">
    <source>
        <dbReference type="ARBA" id="ARBA00023163"/>
    </source>
</evidence>
<name>A0A2V5IWR6_9MICC</name>
<evidence type="ECO:0000259" key="4">
    <source>
        <dbReference type="PROSITE" id="PS50949"/>
    </source>
</evidence>
<keyword evidence="3" id="KW-0804">Transcription</keyword>
<dbReference type="CDD" id="cd07377">
    <property type="entry name" value="WHTH_GntR"/>
    <property type="match status" value="1"/>
</dbReference>
<dbReference type="GO" id="GO:0003700">
    <property type="term" value="F:DNA-binding transcription factor activity"/>
    <property type="evidence" value="ECO:0007669"/>
    <property type="project" value="InterPro"/>
</dbReference>
<dbReference type="InterPro" id="IPR011711">
    <property type="entry name" value="GntR_C"/>
</dbReference>
<accession>A0A2V5IWR6</accession>
<dbReference type="RefSeq" id="WP_110485018.1">
    <property type="nucleotide sequence ID" value="NZ_QJVC01000006.1"/>
</dbReference>
<dbReference type="SUPFAM" id="SSF48008">
    <property type="entry name" value="GntR ligand-binding domain-like"/>
    <property type="match status" value="1"/>
</dbReference>
<dbReference type="SUPFAM" id="SSF46785">
    <property type="entry name" value="Winged helix' DNA-binding domain"/>
    <property type="match status" value="1"/>
</dbReference>
<sequence length="244" mass="26674">MSTATVPNANEEHDGGTSPAMHERVLEAVGSAIAAGTLPPGSRLTLEDLQQEYGVSRTVSRDTVKVLESMNLVYSRRRVGIVVQERRLWNVFDPKLVRWRLGSVRRDIQYSSLTELRIAVEPIAAAGAARRASAAERARLVFLASELRRLGEAGELEAFLAVDIEFHCLLLESCGNEMFTSLEGMVAEVLTSRTKQGLMPFKPRNEALQAHEDVAAAVSRGDAVMAETAVHHILNEVRNAMGLG</sequence>
<dbReference type="PANTHER" id="PTHR43537">
    <property type="entry name" value="TRANSCRIPTIONAL REGULATOR, GNTR FAMILY"/>
    <property type="match status" value="1"/>
</dbReference>
<dbReference type="InterPro" id="IPR036388">
    <property type="entry name" value="WH-like_DNA-bd_sf"/>
</dbReference>
<gene>
    <name evidence="5" type="ORF">CVS30_09115</name>
</gene>
<keyword evidence="6" id="KW-1185">Reference proteome</keyword>
<feature type="domain" description="HTH gntR-type" evidence="4">
    <location>
        <begin position="19"/>
        <end position="86"/>
    </location>
</feature>
<dbReference type="Pfam" id="PF00392">
    <property type="entry name" value="GntR"/>
    <property type="match status" value="1"/>
</dbReference>
<dbReference type="GO" id="GO:0003677">
    <property type="term" value="F:DNA binding"/>
    <property type="evidence" value="ECO:0007669"/>
    <property type="project" value="UniProtKB-KW"/>
</dbReference>
<dbReference type="InterPro" id="IPR008920">
    <property type="entry name" value="TF_FadR/GntR_C"/>
</dbReference>
<dbReference type="InterPro" id="IPR000524">
    <property type="entry name" value="Tscrpt_reg_HTH_GntR"/>
</dbReference>
<evidence type="ECO:0000313" key="5">
    <source>
        <dbReference type="EMBL" id="PYI38703.1"/>
    </source>
</evidence>
<keyword evidence="2" id="KW-0238">DNA-binding</keyword>
<reference evidence="5 6" key="1">
    <citation type="submission" date="2018-05" db="EMBL/GenBank/DDBJ databases">
        <title>Genetic diversity of glacier-inhabiting Cryobacterium bacteria in China and description of Cryobacterium mengkeensis sp. nov. and Arthrobacter glacialis sp. nov.</title>
        <authorList>
            <person name="Liu Q."/>
            <person name="Xin Y.-H."/>
        </authorList>
    </citation>
    <scope>NUCLEOTIDE SEQUENCE [LARGE SCALE GENOMIC DNA]</scope>
    <source>
        <strain evidence="5 6">B7</strain>
    </source>
</reference>
<dbReference type="EMBL" id="QJVC01000006">
    <property type="protein sequence ID" value="PYI38703.1"/>
    <property type="molecule type" value="Genomic_DNA"/>
</dbReference>
<evidence type="ECO:0000313" key="6">
    <source>
        <dbReference type="Proteomes" id="UP000247980"/>
    </source>
</evidence>
<dbReference type="AlphaFoldDB" id="A0A2V5IWR6"/>
<dbReference type="InterPro" id="IPR036390">
    <property type="entry name" value="WH_DNA-bd_sf"/>
</dbReference>